<evidence type="ECO:0000313" key="2">
    <source>
        <dbReference type="EMBL" id="GIX98262.1"/>
    </source>
</evidence>
<sequence length="119" mass="13860">MRNKRENIDFPIGKERMSSSEQNELTASMEGMDTWNAFFEVWNSSGNQDNKGMYKSKFLLTAKRSHLQKIIKIETRRFDSSASRFHPRRRSNAPRTEPELKRALQLISPANINAYTHSP</sequence>
<dbReference type="Proteomes" id="UP001054945">
    <property type="component" value="Unassembled WGS sequence"/>
</dbReference>
<organism evidence="2 3">
    <name type="scientific">Caerostris extrusa</name>
    <name type="common">Bark spider</name>
    <name type="synonym">Caerostris bankana</name>
    <dbReference type="NCBI Taxonomy" id="172846"/>
    <lineage>
        <taxon>Eukaryota</taxon>
        <taxon>Metazoa</taxon>
        <taxon>Ecdysozoa</taxon>
        <taxon>Arthropoda</taxon>
        <taxon>Chelicerata</taxon>
        <taxon>Arachnida</taxon>
        <taxon>Araneae</taxon>
        <taxon>Araneomorphae</taxon>
        <taxon>Entelegynae</taxon>
        <taxon>Araneoidea</taxon>
        <taxon>Araneidae</taxon>
        <taxon>Caerostris</taxon>
    </lineage>
</organism>
<evidence type="ECO:0000256" key="1">
    <source>
        <dbReference type="SAM" id="MobiDB-lite"/>
    </source>
</evidence>
<reference evidence="2 3" key="1">
    <citation type="submission" date="2021-06" db="EMBL/GenBank/DDBJ databases">
        <title>Caerostris extrusa draft genome.</title>
        <authorList>
            <person name="Kono N."/>
            <person name="Arakawa K."/>
        </authorList>
    </citation>
    <scope>NUCLEOTIDE SEQUENCE [LARGE SCALE GENOMIC DNA]</scope>
</reference>
<name>A0AAV4PST2_CAEEX</name>
<dbReference type="AlphaFoldDB" id="A0AAV4PST2"/>
<protein>
    <submittedName>
        <fullName evidence="2">Uncharacterized protein</fullName>
    </submittedName>
</protein>
<evidence type="ECO:0000313" key="3">
    <source>
        <dbReference type="Proteomes" id="UP001054945"/>
    </source>
</evidence>
<feature type="region of interest" description="Disordered" evidence="1">
    <location>
        <begin position="1"/>
        <end position="25"/>
    </location>
</feature>
<dbReference type="EMBL" id="BPLR01004881">
    <property type="protein sequence ID" value="GIX98262.1"/>
    <property type="molecule type" value="Genomic_DNA"/>
</dbReference>
<comment type="caution">
    <text evidence="2">The sequence shown here is derived from an EMBL/GenBank/DDBJ whole genome shotgun (WGS) entry which is preliminary data.</text>
</comment>
<keyword evidence="3" id="KW-1185">Reference proteome</keyword>
<gene>
    <name evidence="2" type="ORF">CEXT_612331</name>
</gene>
<feature type="compositionally biased region" description="Basic and acidic residues" evidence="1">
    <location>
        <begin position="1"/>
        <end position="18"/>
    </location>
</feature>
<feature type="region of interest" description="Disordered" evidence="1">
    <location>
        <begin position="81"/>
        <end position="102"/>
    </location>
</feature>
<proteinExistence type="predicted"/>
<accession>A0AAV4PST2</accession>